<reference evidence="1 2" key="1">
    <citation type="journal article" date="2015" name="Genome Biol. Evol.">
        <title>Comparative Genomics of a Bacterivorous Green Alga Reveals Evolutionary Causalities and Consequences of Phago-Mixotrophic Mode of Nutrition.</title>
        <authorList>
            <person name="Burns J.A."/>
            <person name="Paasch A."/>
            <person name="Narechania A."/>
            <person name="Kim E."/>
        </authorList>
    </citation>
    <scope>NUCLEOTIDE SEQUENCE [LARGE SCALE GENOMIC DNA]</scope>
    <source>
        <strain evidence="1 2">PLY_AMNH</strain>
    </source>
</reference>
<evidence type="ECO:0000313" key="2">
    <source>
        <dbReference type="Proteomes" id="UP001190700"/>
    </source>
</evidence>
<accession>A0AAE0KQI1</accession>
<organism evidence="1 2">
    <name type="scientific">Cymbomonas tetramitiformis</name>
    <dbReference type="NCBI Taxonomy" id="36881"/>
    <lineage>
        <taxon>Eukaryota</taxon>
        <taxon>Viridiplantae</taxon>
        <taxon>Chlorophyta</taxon>
        <taxon>Pyramimonadophyceae</taxon>
        <taxon>Pyramimonadales</taxon>
        <taxon>Pyramimonadaceae</taxon>
        <taxon>Cymbomonas</taxon>
    </lineage>
</organism>
<keyword evidence="2" id="KW-1185">Reference proteome</keyword>
<sequence length="234" mass="25716">MEAFSWLCNRRTVPVEESLPNEIFVYVGTSIAVRRITHRNSRTLCTEVSLSGPAWQNLQSEQSEDLRTLLQAVLPTSPIILAEAVGGSIDTELTLLVSTKVLVAGTPAPIPLLARYGSEKRIREEHERRALPSTKMIFGSAAGSSRVAAFFHGKGLLLVELRDATWLLPGSSLKPQMASLQELLDKPAPGMKGIDEDCLNKPNFDLSLVIHELCSTVLRRSLVVAEAKQIDLYK</sequence>
<gene>
    <name evidence="1" type="ORF">CYMTET_33884</name>
</gene>
<evidence type="ECO:0000313" key="1">
    <source>
        <dbReference type="EMBL" id="KAK3257013.1"/>
    </source>
</evidence>
<protein>
    <submittedName>
        <fullName evidence="1">Uncharacterized protein</fullName>
    </submittedName>
</protein>
<dbReference type="EMBL" id="LGRX02021136">
    <property type="protein sequence ID" value="KAK3257013.1"/>
    <property type="molecule type" value="Genomic_DNA"/>
</dbReference>
<dbReference type="Proteomes" id="UP001190700">
    <property type="component" value="Unassembled WGS sequence"/>
</dbReference>
<feature type="non-terminal residue" evidence="1">
    <location>
        <position position="234"/>
    </location>
</feature>
<comment type="caution">
    <text evidence="1">The sequence shown here is derived from an EMBL/GenBank/DDBJ whole genome shotgun (WGS) entry which is preliminary data.</text>
</comment>
<dbReference type="AlphaFoldDB" id="A0AAE0KQI1"/>
<name>A0AAE0KQI1_9CHLO</name>
<proteinExistence type="predicted"/>